<keyword evidence="6" id="KW-0975">Bacterial flagellum</keyword>
<evidence type="ECO:0000313" key="11">
    <source>
        <dbReference type="Proteomes" id="UP000196027"/>
    </source>
</evidence>
<dbReference type="GO" id="GO:0044780">
    <property type="term" value="P:bacterial-type flagellum assembly"/>
    <property type="evidence" value="ECO:0007669"/>
    <property type="project" value="InterPro"/>
</dbReference>
<dbReference type="KEGG" id="ome:OLMES_3055"/>
<evidence type="ECO:0000256" key="1">
    <source>
        <dbReference type="ARBA" id="ARBA00004365"/>
    </source>
</evidence>
<name>A0A1Y0I9A9_9GAMM</name>
<comment type="subcellular location">
    <subcellularLocation>
        <location evidence="1">Bacterial flagellum</location>
    </subcellularLocation>
    <subcellularLocation>
        <location evidence="2">Secreted</location>
    </subcellularLocation>
</comment>
<evidence type="ECO:0000313" key="10">
    <source>
        <dbReference type="EMBL" id="ARU57098.1"/>
    </source>
</evidence>
<evidence type="ECO:0000256" key="2">
    <source>
        <dbReference type="ARBA" id="ARBA00004613"/>
    </source>
</evidence>
<evidence type="ECO:0000256" key="4">
    <source>
        <dbReference type="ARBA" id="ARBA00016244"/>
    </source>
</evidence>
<feature type="domain" description="Flagellar hook-associated protein FlgK helical" evidence="9">
    <location>
        <begin position="92"/>
        <end position="326"/>
    </location>
</feature>
<protein>
    <recommendedName>
        <fullName evidence="4">Flagellar hook-associated protein 1</fullName>
    </recommendedName>
</protein>
<evidence type="ECO:0000256" key="6">
    <source>
        <dbReference type="ARBA" id="ARBA00023143"/>
    </source>
</evidence>
<evidence type="ECO:0000259" key="7">
    <source>
        <dbReference type="Pfam" id="PF06429"/>
    </source>
</evidence>
<keyword evidence="5" id="KW-0964">Secreted</keyword>
<evidence type="ECO:0000259" key="8">
    <source>
        <dbReference type="Pfam" id="PF21158"/>
    </source>
</evidence>
<dbReference type="PRINTS" id="PR01005">
    <property type="entry name" value="FLGHOOKAP1"/>
</dbReference>
<dbReference type="InterPro" id="IPR053927">
    <property type="entry name" value="FlgK_helical"/>
</dbReference>
<dbReference type="PANTHER" id="PTHR30033">
    <property type="entry name" value="FLAGELLAR HOOK-ASSOCIATED PROTEIN 1"/>
    <property type="match status" value="1"/>
</dbReference>
<feature type="domain" description="Flagellar basal-body/hook protein C-terminal" evidence="7">
    <location>
        <begin position="839"/>
        <end position="878"/>
    </location>
</feature>
<evidence type="ECO:0000256" key="3">
    <source>
        <dbReference type="ARBA" id="ARBA00009677"/>
    </source>
</evidence>
<dbReference type="GO" id="GO:0009424">
    <property type="term" value="C:bacterial-type flagellum hook"/>
    <property type="evidence" value="ECO:0007669"/>
    <property type="project" value="InterPro"/>
</dbReference>
<accession>A0A1Y0I9A9</accession>
<dbReference type="EMBL" id="CP021425">
    <property type="protein sequence ID" value="ARU57098.1"/>
    <property type="molecule type" value="Genomic_DNA"/>
</dbReference>
<proteinExistence type="inferred from homology"/>
<evidence type="ECO:0000259" key="9">
    <source>
        <dbReference type="Pfam" id="PF22638"/>
    </source>
</evidence>
<dbReference type="Pfam" id="PF22638">
    <property type="entry name" value="FlgK_D1"/>
    <property type="match status" value="1"/>
</dbReference>
<dbReference type="InterPro" id="IPR049119">
    <property type="entry name" value="FlgK_D2-like"/>
</dbReference>
<dbReference type="GO" id="GO:0005576">
    <property type="term" value="C:extracellular region"/>
    <property type="evidence" value="ECO:0007669"/>
    <property type="project" value="UniProtKB-SubCell"/>
</dbReference>
<dbReference type="GO" id="GO:0005198">
    <property type="term" value="F:structural molecule activity"/>
    <property type="evidence" value="ECO:0007669"/>
    <property type="project" value="InterPro"/>
</dbReference>
<keyword evidence="10" id="KW-0282">Flagellum</keyword>
<evidence type="ECO:0000256" key="5">
    <source>
        <dbReference type="ARBA" id="ARBA00022525"/>
    </source>
</evidence>
<keyword evidence="10" id="KW-0969">Cilium</keyword>
<gene>
    <name evidence="10" type="ORF">OLMES_3055</name>
</gene>
<organism evidence="10 11">
    <name type="scientific">Oleiphilus messinensis</name>
    <dbReference type="NCBI Taxonomy" id="141451"/>
    <lineage>
        <taxon>Bacteria</taxon>
        <taxon>Pseudomonadati</taxon>
        <taxon>Pseudomonadota</taxon>
        <taxon>Gammaproteobacteria</taxon>
        <taxon>Oceanospirillales</taxon>
        <taxon>Oleiphilaceae</taxon>
        <taxon>Oleiphilus</taxon>
    </lineage>
</organism>
<dbReference type="InterPro" id="IPR002371">
    <property type="entry name" value="FlgK"/>
</dbReference>
<dbReference type="InterPro" id="IPR010930">
    <property type="entry name" value="Flg_bb/hook_C_dom"/>
</dbReference>
<feature type="domain" description="Flagellar hook-associated protein 1 D2-like" evidence="8">
    <location>
        <begin position="352"/>
        <end position="428"/>
    </location>
</feature>
<dbReference type="Pfam" id="PF06429">
    <property type="entry name" value="Flg_bbr_C"/>
    <property type="match status" value="1"/>
</dbReference>
<dbReference type="PANTHER" id="PTHR30033:SF1">
    <property type="entry name" value="FLAGELLAR HOOK-ASSOCIATED PROTEIN 1"/>
    <property type="match status" value="1"/>
</dbReference>
<dbReference type="AlphaFoldDB" id="A0A1Y0I9A9"/>
<reference evidence="10 11" key="1">
    <citation type="submission" date="2017-05" db="EMBL/GenBank/DDBJ databases">
        <title>Genomic insights into alkan degradation activity of Oleiphilus messinensis.</title>
        <authorList>
            <person name="Kozyavkin S.A."/>
            <person name="Slesarev A.I."/>
            <person name="Golyshin P.N."/>
            <person name="Korzhenkov A."/>
            <person name="Golyshina O.N."/>
            <person name="Toshchakov S.V."/>
        </authorList>
    </citation>
    <scope>NUCLEOTIDE SEQUENCE [LARGE SCALE GENOMIC DNA]</scope>
    <source>
        <strain evidence="10 11">ME102</strain>
    </source>
</reference>
<dbReference type="Proteomes" id="UP000196027">
    <property type="component" value="Chromosome"/>
</dbReference>
<sequence>MSLINIGLSGIKVNQSALATTGNNVVNTNTPGYSRQHNVIESNPSQYIGVGYQGTGANTANIIRINDQFLTNQLRADTTVFHEQDTYLSQIEQLDSLLADVTTGLTPAMNNFFAALQGGADDPTSIPERQLILSEAEGLVARFSSLYTRLEDQQTLINQEMSANISEINSLAAGISQLNRAITVALGSGQDKFPNDLLDQRDEKLRELAEFTHVTVIERSNSQEVDVLIGNGQPLVIGDVYNSLQQVQSVNDPLQSDIAFIDDDSIQVISSEITGGKIGALLDFRDNMLSQAFNGIGLIAVGLADTMNHQHEVGMNLEDRLGGLFFTDVNDREVAEARVYGDPNNADPDDRVLFVEIEDASQLTTDDYTLEFNGPTNNSYTLIRNSDESVVQSGRLPAVMPSTISVEGFEITLESGSFQVGDSFLIRPTHTGARDFGMVVDRVEELAFASAIRTDADLGNTGSGVISQGQMLDVNSPLTNQPLSTFSMPNELSPPMMVRFINESYYEVLDATDPANPVPLNPPMNNRLYVPGVSNEVFANDPGQTATSSLGGDIANIGVVAAPTVNGYSAQTLTVTNRDPDTGLVNTSTVNIAANDSAKVIADQLSQVEGVSATAYSVVEISNFVGAGMGLSINGQAITVTAPDPYDPDHVADAINSNPNLAGQNLLAVSDGNTITLRSMTGDDITVEVTGAGSVDLDTPDPAGAGAVTVNAGNGATIGGFVDVEMAHGVSFVGSNSNIFQANPTVQPTYKGFMVQISGEPEANDFFMIEYNNGGISDNRNALAMVQLENSGTLDGGVNTYNEEYAQLVETIGTVTNQKKIDTDSSEVLLRQSEDAWSEVSGVNLDEEAGRLIQYQAAYNASAQVVSVAQELFDTLLNAVR</sequence>
<keyword evidence="10" id="KW-0966">Cell projection</keyword>
<keyword evidence="11" id="KW-1185">Reference proteome</keyword>
<comment type="similarity">
    <text evidence="3">Belongs to the flagella basal body rod proteins family.</text>
</comment>
<dbReference type="OrthoDB" id="9802553at2"/>
<dbReference type="SUPFAM" id="SSF64518">
    <property type="entry name" value="Phase 1 flagellin"/>
    <property type="match status" value="2"/>
</dbReference>
<dbReference type="Pfam" id="PF21158">
    <property type="entry name" value="flgK_1st_1"/>
    <property type="match status" value="1"/>
</dbReference>
<dbReference type="NCBIfam" id="TIGR02492">
    <property type="entry name" value="flgK_ends"/>
    <property type="match status" value="1"/>
</dbReference>
<dbReference type="RefSeq" id="WP_087462023.1">
    <property type="nucleotide sequence ID" value="NZ_CP021425.1"/>
</dbReference>